<dbReference type="PROSITE" id="PS00026">
    <property type="entry name" value="CHIT_BIND_I_1"/>
    <property type="match status" value="1"/>
</dbReference>
<dbReference type="GO" id="GO:0008061">
    <property type="term" value="F:chitin binding"/>
    <property type="evidence" value="ECO:0007669"/>
    <property type="project" value="UniProtKB-UniRule"/>
</dbReference>
<dbReference type="SUPFAM" id="SSF57016">
    <property type="entry name" value="Plant lectins/antimicrobial peptides"/>
    <property type="match status" value="1"/>
</dbReference>
<keyword evidence="7" id="KW-0496">Mitochondrion</keyword>
<accession>A0A3P3YFW0</accession>
<reference evidence="7 8" key="1">
    <citation type="submission" date="2018-03" db="EMBL/GenBank/DDBJ databases">
        <authorList>
            <person name="Fogelqvist J."/>
        </authorList>
    </citation>
    <scope>NUCLEOTIDE SEQUENCE [LARGE SCALE GENOMIC DNA]</scope>
</reference>
<dbReference type="CDD" id="cd00035">
    <property type="entry name" value="ChtBD1"/>
    <property type="match status" value="1"/>
</dbReference>
<dbReference type="AlphaFoldDB" id="A0A3P3YFW0"/>
<evidence type="ECO:0000256" key="1">
    <source>
        <dbReference type="ARBA" id="ARBA00022669"/>
    </source>
</evidence>
<keyword evidence="5" id="KW-0732">Signal</keyword>
<organism evidence="7 8">
    <name type="scientific">Plasmodiophora brassicae</name>
    <name type="common">Clubroot disease agent</name>
    <dbReference type="NCBI Taxonomy" id="37360"/>
    <lineage>
        <taxon>Eukaryota</taxon>
        <taxon>Sar</taxon>
        <taxon>Rhizaria</taxon>
        <taxon>Endomyxa</taxon>
        <taxon>Phytomyxea</taxon>
        <taxon>Plasmodiophorida</taxon>
        <taxon>Plasmodiophoridae</taxon>
        <taxon>Plasmodiophora</taxon>
    </lineage>
</organism>
<feature type="signal peptide" evidence="5">
    <location>
        <begin position="1"/>
        <end position="25"/>
    </location>
</feature>
<dbReference type="InterPro" id="IPR001002">
    <property type="entry name" value="Chitin-bd_1"/>
</dbReference>
<evidence type="ECO:0000256" key="3">
    <source>
        <dbReference type="SAM" id="MobiDB-lite"/>
    </source>
</evidence>
<feature type="disulfide bond" evidence="2">
    <location>
        <begin position="57"/>
        <end position="71"/>
    </location>
</feature>
<evidence type="ECO:0000313" key="8">
    <source>
        <dbReference type="Proteomes" id="UP000290189"/>
    </source>
</evidence>
<dbReference type="Gene3D" id="3.30.60.10">
    <property type="entry name" value="Endochitinase-like"/>
    <property type="match status" value="1"/>
</dbReference>
<feature type="region of interest" description="Disordered" evidence="3">
    <location>
        <begin position="88"/>
        <end position="140"/>
    </location>
</feature>
<feature type="compositionally biased region" description="Pro residues" evidence="3">
    <location>
        <begin position="122"/>
        <end position="138"/>
    </location>
</feature>
<dbReference type="InterPro" id="IPR036861">
    <property type="entry name" value="Endochitinase-like_sf"/>
</dbReference>
<evidence type="ECO:0000256" key="2">
    <source>
        <dbReference type="PROSITE-ProRule" id="PRU00261"/>
    </source>
</evidence>
<keyword evidence="4" id="KW-0472">Membrane</keyword>
<dbReference type="Proteomes" id="UP000290189">
    <property type="component" value="Unassembled WGS sequence"/>
</dbReference>
<dbReference type="InterPro" id="IPR018371">
    <property type="entry name" value="Chitin-binding_1_CS"/>
</dbReference>
<feature type="chain" id="PRO_5017939625" description="Chitin-binding type-1 domain-containing protein" evidence="5">
    <location>
        <begin position="26"/>
        <end position="276"/>
    </location>
</feature>
<keyword evidence="2" id="KW-1015">Disulfide bond</keyword>
<name>A0A3P3YFW0_PLABS</name>
<dbReference type="Pfam" id="PF00187">
    <property type="entry name" value="Chitin_bind_1"/>
    <property type="match status" value="1"/>
</dbReference>
<keyword evidence="4" id="KW-0812">Transmembrane</keyword>
<comment type="caution">
    <text evidence="2">Lacks conserved residue(s) required for the propagation of feature annotation.</text>
</comment>
<feature type="domain" description="Chitin-binding type-1" evidence="6">
    <location>
        <begin position="39"/>
        <end position="83"/>
    </location>
</feature>
<evidence type="ECO:0000256" key="4">
    <source>
        <dbReference type="SAM" id="Phobius"/>
    </source>
</evidence>
<protein>
    <recommendedName>
        <fullName evidence="6">Chitin-binding type-1 domain-containing protein</fullName>
    </recommendedName>
</protein>
<evidence type="ECO:0000259" key="6">
    <source>
        <dbReference type="PROSITE" id="PS50941"/>
    </source>
</evidence>
<dbReference type="PROSITE" id="PS50941">
    <property type="entry name" value="CHIT_BIND_I_2"/>
    <property type="match status" value="1"/>
</dbReference>
<proteinExistence type="predicted"/>
<geneLocation type="mitochondrion" evidence="7"/>
<feature type="transmembrane region" description="Helical" evidence="4">
    <location>
        <begin position="183"/>
        <end position="203"/>
    </location>
</feature>
<dbReference type="EMBL" id="OVEO01000011">
    <property type="protein sequence ID" value="SPQ99053.1"/>
    <property type="molecule type" value="Genomic_DNA"/>
</dbReference>
<evidence type="ECO:0000256" key="5">
    <source>
        <dbReference type="SAM" id="SignalP"/>
    </source>
</evidence>
<feature type="disulfide bond" evidence="2">
    <location>
        <begin position="52"/>
        <end position="64"/>
    </location>
</feature>
<keyword evidence="4" id="KW-1133">Transmembrane helix</keyword>
<gene>
    <name evidence="7" type="ORF">PLBR_LOCUS6268</name>
</gene>
<evidence type="ECO:0000313" key="7">
    <source>
        <dbReference type="EMBL" id="SPQ99053.1"/>
    </source>
</evidence>
<keyword evidence="1 2" id="KW-0147">Chitin-binding</keyword>
<sequence length="276" mass="29047">MGTASWVAVGNSLSVLLCCVVVVGAAPVPCSNPVVNTTTGECGGQNHNYQSCEPGKCCSQYGYCGNTTTYCNAMSMCPAATAPPTISAPTFTSSLPAAPTPKSPNSRPSTPPRRRTSQTNPSPKPPPSPAPRTPPQSPTAPIAKRVTTHVAPLPSLPTAPPQRQQPASADAPPTWYAQTLWDVPVWIVVVTIVLTFVAIALVCKIEPCLRPQQQQVPTYPPTGRAAAIPINPSWAPVRSPVHLQFVPGASGGVQSRSMQYIRAGPHNVPQNQTAYF</sequence>